<protein>
    <submittedName>
        <fullName evidence="1">Uncharacterized protein</fullName>
    </submittedName>
</protein>
<name>A0A0K2V3U1_LEPSM</name>
<proteinExistence type="predicted"/>
<reference evidence="1" key="1">
    <citation type="submission" date="2014-05" db="EMBL/GenBank/DDBJ databases">
        <authorList>
            <person name="Chronopoulou M."/>
        </authorList>
    </citation>
    <scope>NUCLEOTIDE SEQUENCE</scope>
    <source>
        <tissue evidence="1">Whole organism</tissue>
    </source>
</reference>
<organism evidence="1">
    <name type="scientific">Lepeophtheirus salmonis</name>
    <name type="common">Salmon louse</name>
    <name type="synonym">Caligus salmonis</name>
    <dbReference type="NCBI Taxonomy" id="72036"/>
    <lineage>
        <taxon>Eukaryota</taxon>
        <taxon>Metazoa</taxon>
        <taxon>Ecdysozoa</taxon>
        <taxon>Arthropoda</taxon>
        <taxon>Crustacea</taxon>
        <taxon>Multicrustacea</taxon>
        <taxon>Hexanauplia</taxon>
        <taxon>Copepoda</taxon>
        <taxon>Siphonostomatoida</taxon>
        <taxon>Caligidae</taxon>
        <taxon>Lepeophtheirus</taxon>
    </lineage>
</organism>
<dbReference type="EMBL" id="HACA01027270">
    <property type="protein sequence ID" value="CDW44631.1"/>
    <property type="molecule type" value="Transcribed_RNA"/>
</dbReference>
<dbReference type="AlphaFoldDB" id="A0A0K2V3U1"/>
<evidence type="ECO:0000313" key="1">
    <source>
        <dbReference type="EMBL" id="CDW44631.1"/>
    </source>
</evidence>
<accession>A0A0K2V3U1</accession>
<sequence>MAKDFNMGATTMRDLIRDYPWNVSIQIE</sequence>